<name>A4XZC8_ECTM1</name>
<organism evidence="1">
    <name type="scientific">Ectopseudomonas mendocina (strain ymp)</name>
    <name type="common">Pseudomonas mendocina</name>
    <dbReference type="NCBI Taxonomy" id="399739"/>
    <lineage>
        <taxon>Bacteria</taxon>
        <taxon>Pseudomonadati</taxon>
        <taxon>Pseudomonadota</taxon>
        <taxon>Gammaproteobacteria</taxon>
        <taxon>Pseudomonadales</taxon>
        <taxon>Pseudomonadaceae</taxon>
        <taxon>Ectopseudomonas</taxon>
    </lineage>
</organism>
<dbReference type="AlphaFoldDB" id="A4XZC8"/>
<proteinExistence type="predicted"/>
<protein>
    <submittedName>
        <fullName evidence="1">Uncharacterized protein</fullName>
    </submittedName>
</protein>
<accession>A4XZC8</accession>
<gene>
    <name evidence="1" type="ordered locus">Pmen_3947</name>
</gene>
<dbReference type="HOGENOM" id="CLU_112028_0_0_6"/>
<evidence type="ECO:0000313" key="1">
    <source>
        <dbReference type="EMBL" id="ABP86694.1"/>
    </source>
</evidence>
<dbReference type="KEGG" id="pmy:Pmen_3947"/>
<dbReference type="PATRIC" id="fig|399739.8.peg.4000"/>
<dbReference type="EMBL" id="CP000680">
    <property type="protein sequence ID" value="ABP86694.1"/>
    <property type="molecule type" value="Genomic_DNA"/>
</dbReference>
<reference evidence="1" key="1">
    <citation type="submission" date="2007-04" db="EMBL/GenBank/DDBJ databases">
        <title>Complete sequence of Pseudomonas mendocina ymp.</title>
        <authorList>
            <consortium name="US DOE Joint Genome Institute"/>
            <person name="Copeland A."/>
            <person name="Lucas S."/>
            <person name="Lapidus A."/>
            <person name="Barry K."/>
            <person name="Glavina del Rio T."/>
            <person name="Dalin E."/>
            <person name="Tice H."/>
            <person name="Pitluck S."/>
            <person name="Kiss H."/>
            <person name="Brettin T."/>
            <person name="Detter J.C."/>
            <person name="Bruce D."/>
            <person name="Han C."/>
            <person name="Schmutz J."/>
            <person name="Larimer F."/>
            <person name="Land M."/>
            <person name="Hauser L."/>
            <person name="Kyrpides N."/>
            <person name="Mikhailova N."/>
            <person name="Hersman L."/>
            <person name="Dubois J."/>
            <person name="Maurice P."/>
            <person name="Richardson P."/>
        </authorList>
    </citation>
    <scope>NUCLEOTIDE SEQUENCE [LARGE SCALE GENOMIC DNA]</scope>
    <source>
        <strain evidence="1">Ymp</strain>
    </source>
</reference>
<sequence length="169" mass="19523">MDLHDLAHKRLELSRWLAAYQDDNAWRNIEAEHYAYLRDRANELLQLGEVSTDTRNRIAEAAFEKYQAYLRLNTAAETQWAWHYEYLVHEAETLIGKIGGEGHLFAHPDRQLMGCISVTPGVVPRLIRYVDYDPVVVGIVDGLLIKRPDAEPWRMTLIRNPNAKRWAAG</sequence>
<dbReference type="OrthoDB" id="9875010at2"/>